<keyword evidence="1" id="KW-0255">Endonuclease</keyword>
<organism evidence="1 2">
    <name type="scientific">Parasutterella excrementihominis YIT 11859</name>
    <dbReference type="NCBI Taxonomy" id="762966"/>
    <lineage>
        <taxon>Bacteria</taxon>
        <taxon>Pseudomonadati</taxon>
        <taxon>Pseudomonadota</taxon>
        <taxon>Betaproteobacteria</taxon>
        <taxon>Burkholderiales</taxon>
        <taxon>Sutterellaceae</taxon>
        <taxon>Parasutterella</taxon>
    </lineage>
</organism>
<sequence>MESKKFRTMWMFPRNIRRIEPWKLTQISSALEVCIGDVQSQDVQDELYKQLSELGVKRKENEDGSTNQGGFRTYLAQLACLGLFWRKDKKFYPTKAGKSVIAGKNPLKVLRCQLLRMQYPSVYGLGNNVRISPTLKIKPFQFLLRLLNEERLGYKLSCKDITVPVVFGHTDSDFELCVSKIIELRSNDNDLSSVITDPDLVRTPKRDHSDLLDGDKRDLELGIVDAFEIANTAVNYLRAALLIKPNEDEDKTFSLIEDSKLRKEIQPYLNEQKIYPLVSGDESRWQQFYGRYDSKRGVQNVGESEKLDGLAVMARNLFISAMEKDPYGVDIQNFVKGLAGNLGKPEQDIYSRIESIIPRQRTLERDVLIRASLSGGKEALTLEKGVTNILKNLGFKQSRHIGQLKSKKKRDGGFPDIYIYEDGMTVCGLGDTKATSSYSFGLTDKNKLQTYYKDCSEEIDNVHPCGFFLYVAGGFSRGTESVLSSLKDCTEKFGRPVSAVTVNALLDLNERREDGFLKIGDRELAHELSKVFETGDYFVSCSQIENELDLRG</sequence>
<dbReference type="Gene3D" id="3.40.91.30">
    <property type="match status" value="1"/>
</dbReference>
<dbReference type="GeneID" id="43349099"/>
<dbReference type="Proteomes" id="UP000005156">
    <property type="component" value="Unassembled WGS sequence"/>
</dbReference>
<dbReference type="AlphaFoldDB" id="F3QLB2"/>
<dbReference type="OrthoDB" id="2019359at2"/>
<keyword evidence="1" id="KW-0540">Nuclease</keyword>
<evidence type="ECO:0000313" key="1">
    <source>
        <dbReference type="EMBL" id="EGG53424.1"/>
    </source>
</evidence>
<reference evidence="1 2" key="1">
    <citation type="submission" date="2011-02" db="EMBL/GenBank/DDBJ databases">
        <authorList>
            <person name="Weinstock G."/>
            <person name="Sodergren E."/>
            <person name="Clifton S."/>
            <person name="Fulton L."/>
            <person name="Fulton B."/>
            <person name="Courtney L."/>
            <person name="Fronick C."/>
            <person name="Harrison M."/>
            <person name="Strong C."/>
            <person name="Farmer C."/>
            <person name="Delahaunty K."/>
            <person name="Markovic C."/>
            <person name="Hall O."/>
            <person name="Minx P."/>
            <person name="Tomlinson C."/>
            <person name="Mitreva M."/>
            <person name="Hou S."/>
            <person name="Chen J."/>
            <person name="Wollam A."/>
            <person name="Pepin K.H."/>
            <person name="Johnson M."/>
            <person name="Bhonagiri V."/>
            <person name="Zhang X."/>
            <person name="Suruliraj S."/>
            <person name="Warren W."/>
            <person name="Chinwalla A."/>
            <person name="Mardis E.R."/>
            <person name="Wilson R.K."/>
        </authorList>
    </citation>
    <scope>NUCLEOTIDE SEQUENCE [LARGE SCALE GENOMIC DNA]</scope>
    <source>
        <strain evidence="1 2">YIT 11859</strain>
    </source>
</reference>
<evidence type="ECO:0000313" key="2">
    <source>
        <dbReference type="Proteomes" id="UP000005156"/>
    </source>
</evidence>
<keyword evidence="2" id="KW-1185">Reference proteome</keyword>
<keyword evidence="1" id="KW-0378">Hydrolase</keyword>
<dbReference type="EMBL" id="AFBP01000056">
    <property type="protein sequence ID" value="EGG53424.1"/>
    <property type="molecule type" value="Genomic_DNA"/>
</dbReference>
<dbReference type="RefSeq" id="WP_008864462.1">
    <property type="nucleotide sequence ID" value="NZ_GL883727.1"/>
</dbReference>
<dbReference type="GO" id="GO:0004519">
    <property type="term" value="F:endonuclease activity"/>
    <property type="evidence" value="ECO:0007669"/>
    <property type="project" value="UniProtKB-KW"/>
</dbReference>
<proteinExistence type="predicted"/>
<dbReference type="HOGENOM" id="CLU_036391_0_0_4"/>
<accession>F3QLB2</accession>
<gene>
    <name evidence="1" type="ORF">HMPREF9439_01730</name>
</gene>
<name>F3QLB2_9BURK</name>
<comment type="caution">
    <text evidence="1">The sequence shown here is derived from an EMBL/GenBank/DDBJ whole genome shotgun (WGS) entry which is preliminary data.</text>
</comment>
<dbReference type="eggNOG" id="ENOG502ZAR6">
    <property type="taxonomic scope" value="Bacteria"/>
</dbReference>
<protein>
    <submittedName>
        <fullName evidence="1">AlwI restriction endonuclease</fullName>
    </submittedName>
</protein>